<dbReference type="EMBL" id="JAOYFB010000040">
    <property type="protein sequence ID" value="KAK4035764.1"/>
    <property type="molecule type" value="Genomic_DNA"/>
</dbReference>
<evidence type="ECO:0000313" key="2">
    <source>
        <dbReference type="EMBL" id="KAK4035764.1"/>
    </source>
</evidence>
<accession>A0ABR0B242</accession>
<gene>
    <name evidence="2" type="ORF">OUZ56_027847</name>
</gene>
<protein>
    <submittedName>
        <fullName evidence="2">Uncharacterized protein</fullName>
    </submittedName>
</protein>
<comment type="caution">
    <text evidence="2">The sequence shown here is derived from an EMBL/GenBank/DDBJ whole genome shotgun (WGS) entry which is preliminary data.</text>
</comment>
<sequence length="148" mass="16793">MRIWNQIVSQYVRFSKCWKSMCNTLCVVMMYIILRCQVCRIVIGEQPGIQFMNAAAIKALPLASPSSSKELAVMETIDFLLLMLPRINGQEENGQEKENGRFGWDGLFSCANGDAAVTNGGNGYHQLKRVGWCMKKRRTQTSKTLFKF</sequence>
<evidence type="ECO:0000313" key="3">
    <source>
        <dbReference type="Proteomes" id="UP001234178"/>
    </source>
</evidence>
<evidence type="ECO:0000256" key="1">
    <source>
        <dbReference type="SAM" id="Phobius"/>
    </source>
</evidence>
<proteinExistence type="predicted"/>
<name>A0ABR0B242_9CRUS</name>
<keyword evidence="1" id="KW-1133">Transmembrane helix</keyword>
<keyword evidence="1" id="KW-0472">Membrane</keyword>
<keyword evidence="3" id="KW-1185">Reference proteome</keyword>
<dbReference type="Proteomes" id="UP001234178">
    <property type="component" value="Unassembled WGS sequence"/>
</dbReference>
<feature type="transmembrane region" description="Helical" evidence="1">
    <location>
        <begin position="21"/>
        <end position="43"/>
    </location>
</feature>
<organism evidence="2 3">
    <name type="scientific">Daphnia magna</name>
    <dbReference type="NCBI Taxonomy" id="35525"/>
    <lineage>
        <taxon>Eukaryota</taxon>
        <taxon>Metazoa</taxon>
        <taxon>Ecdysozoa</taxon>
        <taxon>Arthropoda</taxon>
        <taxon>Crustacea</taxon>
        <taxon>Branchiopoda</taxon>
        <taxon>Diplostraca</taxon>
        <taxon>Cladocera</taxon>
        <taxon>Anomopoda</taxon>
        <taxon>Daphniidae</taxon>
        <taxon>Daphnia</taxon>
    </lineage>
</organism>
<reference evidence="2 3" key="1">
    <citation type="journal article" date="2023" name="Nucleic Acids Res.">
        <title>The hologenome of Daphnia magna reveals possible DNA methylation and microbiome-mediated evolution of the host genome.</title>
        <authorList>
            <person name="Chaturvedi A."/>
            <person name="Li X."/>
            <person name="Dhandapani V."/>
            <person name="Marshall H."/>
            <person name="Kissane S."/>
            <person name="Cuenca-Cambronero M."/>
            <person name="Asole G."/>
            <person name="Calvet F."/>
            <person name="Ruiz-Romero M."/>
            <person name="Marangio P."/>
            <person name="Guigo R."/>
            <person name="Rago D."/>
            <person name="Mirbahai L."/>
            <person name="Eastwood N."/>
            <person name="Colbourne J.K."/>
            <person name="Zhou J."/>
            <person name="Mallon E."/>
            <person name="Orsini L."/>
        </authorList>
    </citation>
    <scope>NUCLEOTIDE SEQUENCE [LARGE SCALE GENOMIC DNA]</scope>
    <source>
        <strain evidence="2">LRV0_1</strain>
    </source>
</reference>
<keyword evidence="1" id="KW-0812">Transmembrane</keyword>